<dbReference type="AlphaFoldDB" id="E7RNZ4"/>
<protein>
    <submittedName>
        <fullName evidence="1">Uncharacterized protein</fullName>
    </submittedName>
</protein>
<name>E7RNZ4_9BACT</name>
<keyword evidence="2" id="KW-1185">Reference proteome</keyword>
<dbReference type="HOGENOM" id="CLU_2357383_0_0_10"/>
<evidence type="ECO:0000313" key="1">
    <source>
        <dbReference type="EMBL" id="EFZ37437.1"/>
    </source>
</evidence>
<comment type="caution">
    <text evidence="1">The sequence shown here is derived from an EMBL/GenBank/DDBJ whole genome shotgun (WGS) entry which is preliminary data.</text>
</comment>
<sequence length="96" mass="11181">MDTFKVYIFSQESRAAVYGVGTYLALLCKILKKSKIEFALVNLYGSGFGVKKIHEKDYTQINIPSIRNTNDKRKQYFSRNIGYLLKEYIKDENEVN</sequence>
<evidence type="ECO:0000313" key="2">
    <source>
        <dbReference type="Proteomes" id="UP000005580"/>
    </source>
</evidence>
<proteinExistence type="predicted"/>
<accession>E7RNZ4</accession>
<reference evidence="1" key="1">
    <citation type="submission" date="2011-01" db="EMBL/GenBank/DDBJ databases">
        <authorList>
            <person name="Muzny D."/>
            <person name="Qin X."/>
            <person name="Buhay C."/>
            <person name="Dugan-Rocha S."/>
            <person name="Ding Y."/>
            <person name="Chen G."/>
            <person name="Hawes A."/>
            <person name="Holder M."/>
            <person name="Jhangiani S."/>
            <person name="Johnson A."/>
            <person name="Khan Z."/>
            <person name="Li Z."/>
            <person name="Liu W."/>
            <person name="Liu X."/>
            <person name="Perez L."/>
            <person name="Shen H."/>
            <person name="Wang Q."/>
            <person name="Watt J."/>
            <person name="Xi L."/>
            <person name="Xin Y."/>
            <person name="Zhou J."/>
            <person name="Deng J."/>
            <person name="Jiang H."/>
            <person name="Liu Y."/>
            <person name="Qu J."/>
            <person name="Song X.-Z."/>
            <person name="Zhang L."/>
            <person name="Villasana D."/>
            <person name="Johnson A."/>
            <person name="Liu J."/>
            <person name="Liyanage D."/>
            <person name="Lorensuhewa L."/>
            <person name="Robinson T."/>
            <person name="Song A."/>
            <person name="Song B.-B."/>
            <person name="Dinh H."/>
            <person name="Thornton R."/>
            <person name="Coyle M."/>
            <person name="Francisco L."/>
            <person name="Jackson L."/>
            <person name="Javaid M."/>
            <person name="Korchina V."/>
            <person name="Kovar C."/>
            <person name="Mata R."/>
            <person name="Mathew T."/>
            <person name="Ngo R."/>
            <person name="Nguyen L."/>
            <person name="Nguyen N."/>
            <person name="Okwuonu G."/>
            <person name="Ongeri F."/>
            <person name="Pham C."/>
            <person name="Simmons D."/>
            <person name="Wilczek-Boney K."/>
            <person name="Hale W."/>
            <person name="Jakkamsetti A."/>
            <person name="Pham P."/>
            <person name="Ruth R."/>
            <person name="San Lucas F."/>
            <person name="Warren J."/>
            <person name="Zhang J."/>
            <person name="Zhao Z."/>
            <person name="Zhou C."/>
            <person name="Zhu D."/>
            <person name="Lee S."/>
            <person name="Bess C."/>
            <person name="Blankenburg K."/>
            <person name="Forbes L."/>
            <person name="Fu Q."/>
            <person name="Gubbala S."/>
            <person name="Hirani K."/>
            <person name="Jayaseelan J.C."/>
            <person name="Lara F."/>
            <person name="Munidasa M."/>
            <person name="Palculict T."/>
            <person name="Patil S."/>
            <person name="Pu L.-L."/>
            <person name="Saada N."/>
            <person name="Tang L."/>
            <person name="Weissenberger G."/>
            <person name="Zhu Y."/>
            <person name="Hemphill L."/>
            <person name="Shang Y."/>
            <person name="Youmans B."/>
            <person name="Ayvaz T."/>
            <person name="Ross M."/>
            <person name="Santibanez J."/>
            <person name="Aqrawi P."/>
            <person name="Gross S."/>
            <person name="Joshi V."/>
            <person name="Fowler G."/>
            <person name="Nazareth L."/>
            <person name="Reid J."/>
            <person name="Worley K."/>
            <person name="Petrosino J."/>
            <person name="Highlander S."/>
            <person name="Gibbs R."/>
        </authorList>
    </citation>
    <scope>NUCLEOTIDE SEQUENCE [LARGE SCALE GENOMIC DNA]</scope>
    <source>
        <strain evidence="1">ATCC 33269</strain>
    </source>
</reference>
<dbReference type="RefSeq" id="WP_004368112.1">
    <property type="nucleotide sequence ID" value="NZ_GL833116.1"/>
</dbReference>
<dbReference type="EMBL" id="AEPE02000003">
    <property type="protein sequence ID" value="EFZ37437.1"/>
    <property type="molecule type" value="Genomic_DNA"/>
</dbReference>
<dbReference type="Proteomes" id="UP000005580">
    <property type="component" value="Unassembled WGS sequence"/>
</dbReference>
<gene>
    <name evidence="1" type="ORF">HMPREF0663_10895</name>
</gene>
<organism evidence="1 2">
    <name type="scientific">Hoylesella oralis ATCC 33269</name>
    <dbReference type="NCBI Taxonomy" id="873533"/>
    <lineage>
        <taxon>Bacteria</taxon>
        <taxon>Pseudomonadati</taxon>
        <taxon>Bacteroidota</taxon>
        <taxon>Bacteroidia</taxon>
        <taxon>Bacteroidales</taxon>
        <taxon>Prevotellaceae</taxon>
        <taxon>Hoylesella</taxon>
    </lineage>
</organism>